<evidence type="ECO:0000313" key="3">
    <source>
        <dbReference type="Proteomes" id="UP000001745"/>
    </source>
</evidence>
<keyword evidence="3" id="KW-1185">Reference proteome</keyword>
<protein>
    <recommendedName>
        <fullName evidence="4">BTB domain-containing protein</fullName>
    </recommendedName>
</protein>
<evidence type="ECO:0008006" key="4">
    <source>
        <dbReference type="Google" id="ProtNLM"/>
    </source>
</evidence>
<dbReference type="OrthoDB" id="9997739at2759"/>
<gene>
    <name evidence="2" type="ORF">TSTA_057580</name>
</gene>
<dbReference type="EMBL" id="EQ962659">
    <property type="protein sequence ID" value="EED13268.1"/>
    <property type="molecule type" value="Genomic_DNA"/>
</dbReference>
<feature type="compositionally biased region" description="Basic and acidic residues" evidence="1">
    <location>
        <begin position="78"/>
        <end position="97"/>
    </location>
</feature>
<dbReference type="PANTHER" id="PTHR47843">
    <property type="entry name" value="BTB DOMAIN-CONTAINING PROTEIN-RELATED"/>
    <property type="match status" value="1"/>
</dbReference>
<dbReference type="OMA" id="CFIEYIR"/>
<dbReference type="InParanoid" id="B8MRT4"/>
<dbReference type="STRING" id="441959.B8MRT4"/>
<dbReference type="GeneID" id="8108894"/>
<evidence type="ECO:0000256" key="1">
    <source>
        <dbReference type="SAM" id="MobiDB-lite"/>
    </source>
</evidence>
<feature type="region of interest" description="Disordered" evidence="1">
    <location>
        <begin position="77"/>
        <end position="176"/>
    </location>
</feature>
<name>B8MRT4_TALSN</name>
<proteinExistence type="predicted"/>
<accession>B8MRT4</accession>
<organism evidence="2 3">
    <name type="scientific">Talaromyces stipitatus (strain ATCC 10500 / CBS 375.48 / QM 6759 / NRRL 1006)</name>
    <name type="common">Penicillium stipitatum</name>
    <dbReference type="NCBI Taxonomy" id="441959"/>
    <lineage>
        <taxon>Eukaryota</taxon>
        <taxon>Fungi</taxon>
        <taxon>Dikarya</taxon>
        <taxon>Ascomycota</taxon>
        <taxon>Pezizomycotina</taxon>
        <taxon>Eurotiomycetes</taxon>
        <taxon>Eurotiomycetidae</taxon>
        <taxon>Eurotiales</taxon>
        <taxon>Trichocomaceae</taxon>
        <taxon>Talaromyces</taxon>
        <taxon>Talaromyces sect. Talaromyces</taxon>
    </lineage>
</organism>
<dbReference type="RefSeq" id="XP_002487379.1">
    <property type="nucleotide sequence ID" value="XM_002487334.1"/>
</dbReference>
<dbReference type="Proteomes" id="UP000001745">
    <property type="component" value="Unassembled WGS sequence"/>
</dbReference>
<dbReference type="VEuPathDB" id="FungiDB:TSTA_057580"/>
<dbReference type="AlphaFoldDB" id="B8MRT4"/>
<sequence>MDWSFAKHIWSPCCKFKLGNQKEIVTVHSAPIADLSPALADVLNNKPGYIDWPEVTKETFTRLCEFAYLNDYTPPASREIESRRSEAVHESEAEAKNDVPAPEPEPEPELEPELKSKSEPDPEPEDAPEIWPEPETLESDRWGTPSMSFSSYKKNKKNRKKKGTLDPMQDIVPDPPKPTATWWQQISPHQKENVRDDYTNGVWPSEPDNHEPVLPVTERTIRYSELRNMFSQLTYTPKRQIHQFQPKPNAKPTEDFTPVFLGHAELYILAHGYDIKDLRELILLKLQQTLQDFIVYETSVASILDFVRFAYKRKSKTGEMKGLRRLVTVYVVSILGQIGDREEFQSLLAEGGDFVVDFWRTIWTGF</sequence>
<dbReference type="PhylomeDB" id="B8MRT4"/>
<evidence type="ECO:0000313" key="2">
    <source>
        <dbReference type="EMBL" id="EED13268.1"/>
    </source>
</evidence>
<dbReference type="HOGENOM" id="CLU_056399_2_2_1"/>
<dbReference type="eggNOG" id="ENOG502SFZQ">
    <property type="taxonomic scope" value="Eukaryota"/>
</dbReference>
<reference evidence="3" key="1">
    <citation type="journal article" date="2015" name="Genome Announc.">
        <title>Genome sequence of the AIDS-associated pathogen Penicillium marneffei (ATCC18224) and its near taxonomic relative Talaromyces stipitatus (ATCC10500).</title>
        <authorList>
            <person name="Nierman W.C."/>
            <person name="Fedorova-Abrams N.D."/>
            <person name="Andrianopoulos A."/>
        </authorList>
    </citation>
    <scope>NUCLEOTIDE SEQUENCE [LARGE SCALE GENOMIC DNA]</scope>
    <source>
        <strain evidence="3">ATCC 10500 / CBS 375.48 / QM 6759 / NRRL 1006</strain>
    </source>
</reference>
<feature type="compositionally biased region" description="Basic residues" evidence="1">
    <location>
        <begin position="153"/>
        <end position="162"/>
    </location>
</feature>